<accession>K7PC53</accession>
<protein>
    <submittedName>
        <fullName evidence="1">Protein ORF28</fullName>
    </submittedName>
</protein>
<dbReference type="OrthoDB" id="12556at10239"/>
<dbReference type="EMBL" id="JQ815363">
    <property type="protein sequence ID" value="AFJ20332.1"/>
    <property type="molecule type" value="Genomic_DNA"/>
</dbReference>
<organism evidence="1 2">
    <name type="scientific">Cyprinid herpesvirus 1</name>
    <dbReference type="NCBI Taxonomy" id="317858"/>
    <lineage>
        <taxon>Viruses</taxon>
        <taxon>Duplodnaviria</taxon>
        <taxon>Heunggongvirae</taxon>
        <taxon>Peploviricota</taxon>
        <taxon>Herviviricetes</taxon>
        <taxon>Herpesvirales</taxon>
        <taxon>Alloherpesviridae</taxon>
        <taxon>Cyvirus</taxon>
        <taxon>Cyvirus cyprinidallo1</taxon>
    </lineage>
</organism>
<proteinExistence type="predicted"/>
<keyword evidence="2" id="KW-1185">Reference proteome</keyword>
<dbReference type="KEGG" id="vg:14011184"/>
<evidence type="ECO:0000313" key="1">
    <source>
        <dbReference type="EMBL" id="AFJ20332.1"/>
    </source>
</evidence>
<name>K7PC53_9VIRU</name>
<dbReference type="InterPro" id="IPR036291">
    <property type="entry name" value="NAD(P)-bd_dom_sf"/>
</dbReference>
<reference evidence="1 2" key="1">
    <citation type="journal article" date="2013" name="J. Virol.">
        <title>Comparative genomics of carp herpesviruses.</title>
        <authorList>
            <person name="Davison A.J."/>
            <person name="Kurobe T."/>
            <person name="Gatherer D."/>
            <person name="Cunningham C."/>
            <person name="Korf I."/>
            <person name="Fukuda H."/>
            <person name="Hedrick R.P."/>
            <person name="Waltzek T.B."/>
        </authorList>
    </citation>
    <scope>NUCLEOTIDE SEQUENCE [LARGE SCALE GENOMIC DNA]</scope>
    <source>
        <strain evidence="1">NG-J1</strain>
    </source>
</reference>
<dbReference type="Proteomes" id="UP000118426">
    <property type="component" value="Segment"/>
</dbReference>
<gene>
    <name evidence="1" type="ORF">CyHV1_ORF28</name>
</gene>
<dbReference type="GeneID" id="14011184"/>
<sequence length="369" mass="41508">MSHAKDFLSKSAVVVFGGAGYIGRGLIEYLLKSNISITVICVDPVRQWVPFPTGSRVYSVCRGYSEANKKCDEENIVDLLKLVNDKYETVYIVNVVNYHRYRLGRPSKCSVETWKSFTRVLARATAAVGKLQCGLMLSGSGCSLNLMGLRSELESEWLSCGTRASPMVVIRVPYVYGPRCPLLNTFCHQKMGFCPPPERFSEKPHKMIFLENLCSIMVDALLRAKHNGWASANFEASDCTPTMTLSDLAHEVCMVVDKTARTATPKCRFYPMETMFGDVVCEERLRWIGWAAPTGTTSESRLQLSPPDYPDWTPPHSWPESVELMGAINQNARKSLHMSFLDILMMFQPDTVEPEEHVRLPLLCQLLSE</sequence>
<dbReference type="Gene3D" id="3.40.50.720">
    <property type="entry name" value="NAD(P)-binding Rossmann-like Domain"/>
    <property type="match status" value="1"/>
</dbReference>
<dbReference type="RefSeq" id="YP_007003697.1">
    <property type="nucleotide sequence ID" value="NC_019491.1"/>
</dbReference>
<dbReference type="SUPFAM" id="SSF51735">
    <property type="entry name" value="NAD(P)-binding Rossmann-fold domains"/>
    <property type="match status" value="1"/>
</dbReference>
<evidence type="ECO:0000313" key="2">
    <source>
        <dbReference type="Proteomes" id="UP000118426"/>
    </source>
</evidence>